<evidence type="ECO:0008006" key="3">
    <source>
        <dbReference type="Google" id="ProtNLM"/>
    </source>
</evidence>
<organism evidence="1 2">
    <name type="scientific">Butyricicoccus porcorum</name>
    <dbReference type="NCBI Taxonomy" id="1945634"/>
    <lineage>
        <taxon>Bacteria</taxon>
        <taxon>Bacillati</taxon>
        <taxon>Bacillota</taxon>
        <taxon>Clostridia</taxon>
        <taxon>Eubacteriales</taxon>
        <taxon>Butyricicoccaceae</taxon>
        <taxon>Butyricicoccus</taxon>
    </lineage>
</organism>
<dbReference type="RefSeq" id="WP_087018551.1">
    <property type="nucleotide sequence ID" value="NZ_CP178353.1"/>
</dbReference>
<comment type="caution">
    <text evidence="1">The sequence shown here is derived from an EMBL/GenBank/DDBJ whole genome shotgun (WGS) entry which is preliminary data.</text>
</comment>
<gene>
    <name evidence="1" type="ORF">CBW42_05490</name>
</gene>
<dbReference type="OrthoDB" id="5491608at2"/>
<dbReference type="Proteomes" id="UP000194903">
    <property type="component" value="Unassembled WGS sequence"/>
</dbReference>
<accession>A0A252F5I7</accession>
<dbReference type="InterPro" id="IPR023374">
    <property type="entry name" value="AttH-like_dom_sf"/>
</dbReference>
<evidence type="ECO:0000313" key="2">
    <source>
        <dbReference type="Proteomes" id="UP000194903"/>
    </source>
</evidence>
<name>A0A252F5I7_9FIRM</name>
<protein>
    <recommendedName>
        <fullName evidence="3">AttH domain-containing protein</fullName>
    </recommendedName>
</protein>
<dbReference type="EMBL" id="NHOC01000004">
    <property type="protein sequence ID" value="OUM21035.1"/>
    <property type="molecule type" value="Genomic_DNA"/>
</dbReference>
<reference evidence="1 2" key="1">
    <citation type="submission" date="2017-05" db="EMBL/GenBank/DDBJ databases">
        <title>Butyricicoccus porcorum sp. nov. a butyrate-producing bacterium from the swine intestinal tract.</title>
        <authorList>
            <person name="Trachsel J."/>
            <person name="Humphrey S."/>
            <person name="Allen H.K."/>
        </authorList>
    </citation>
    <scope>NUCLEOTIDE SEQUENCE [LARGE SCALE GENOMIC DNA]</scope>
    <source>
        <strain evidence="1">BB10</strain>
    </source>
</reference>
<sequence>MPPYATLNLTLPDGTEIRDRLDPAEGDFSFAKDHCCVRIGQCLFEGDLHDYQIHYESEQVRADVKLHGNVPAWRTGTGHIFFGESDYFAWIPAVPEGSVQVSIVRDGNEESYTGTGYHDHNWGNIGMFVLMHHWYWGRCKVGDYQIISSYITAGPQYGYAHTPVFMLAKGGEIISDTNVQPVYEETDLAFDEVTGKHYFKTLIYDYDDGRQHYRITYRMEEMLEQDVMIKQEAVRVAMMQQGLDPTYTRFSGTAVVERLENGAVVEHVDAPALWELMYFGLDAQV</sequence>
<evidence type="ECO:0000313" key="1">
    <source>
        <dbReference type="EMBL" id="OUM21035.1"/>
    </source>
</evidence>
<proteinExistence type="predicted"/>
<dbReference type="Gene3D" id="2.40.370.10">
    <property type="entry name" value="AttH-like domain"/>
    <property type="match status" value="1"/>
</dbReference>
<dbReference type="AlphaFoldDB" id="A0A252F5I7"/>
<keyword evidence="2" id="KW-1185">Reference proteome</keyword>
<dbReference type="SUPFAM" id="SSF159245">
    <property type="entry name" value="AttH-like"/>
    <property type="match status" value="1"/>
</dbReference>